<dbReference type="Gramene" id="ERN12070">
    <property type="protein sequence ID" value="ERN12070"/>
    <property type="gene ID" value="AMTR_s00035p00180750"/>
</dbReference>
<dbReference type="Proteomes" id="UP000017836">
    <property type="component" value="Unassembled WGS sequence"/>
</dbReference>
<feature type="compositionally biased region" description="Basic and acidic residues" evidence="1">
    <location>
        <begin position="21"/>
        <end position="36"/>
    </location>
</feature>
<accession>W1PXC7</accession>
<organism evidence="2 3">
    <name type="scientific">Amborella trichopoda</name>
    <dbReference type="NCBI Taxonomy" id="13333"/>
    <lineage>
        <taxon>Eukaryota</taxon>
        <taxon>Viridiplantae</taxon>
        <taxon>Streptophyta</taxon>
        <taxon>Embryophyta</taxon>
        <taxon>Tracheophyta</taxon>
        <taxon>Spermatophyta</taxon>
        <taxon>Magnoliopsida</taxon>
        <taxon>Amborellales</taxon>
        <taxon>Amborellaceae</taxon>
        <taxon>Amborella</taxon>
    </lineage>
</organism>
<keyword evidence="3" id="KW-1185">Reference proteome</keyword>
<gene>
    <name evidence="2" type="ORF">AMTR_s00035p00180750</name>
</gene>
<sequence length="60" mass="6457">MVARRAEIEAGRIGVAGERERLAAAEKMGKKDDGDSGRNGGAAEREKRGSSRSWPEVTEN</sequence>
<name>W1PXC7_AMBTC</name>
<dbReference type="EMBL" id="KI392639">
    <property type="protein sequence ID" value="ERN12070.1"/>
    <property type="molecule type" value="Genomic_DNA"/>
</dbReference>
<reference evidence="3" key="1">
    <citation type="journal article" date="2013" name="Science">
        <title>The Amborella genome and the evolution of flowering plants.</title>
        <authorList>
            <consortium name="Amborella Genome Project"/>
        </authorList>
    </citation>
    <scope>NUCLEOTIDE SEQUENCE [LARGE SCALE GENOMIC DNA]</scope>
</reference>
<proteinExistence type="predicted"/>
<dbReference type="AlphaFoldDB" id="W1PXC7"/>
<evidence type="ECO:0000313" key="2">
    <source>
        <dbReference type="EMBL" id="ERN12070.1"/>
    </source>
</evidence>
<feature type="region of interest" description="Disordered" evidence="1">
    <location>
        <begin position="21"/>
        <end position="60"/>
    </location>
</feature>
<evidence type="ECO:0000256" key="1">
    <source>
        <dbReference type="SAM" id="MobiDB-lite"/>
    </source>
</evidence>
<dbReference type="HOGENOM" id="CLU_2944764_0_0_1"/>
<evidence type="ECO:0000313" key="3">
    <source>
        <dbReference type="Proteomes" id="UP000017836"/>
    </source>
</evidence>
<protein>
    <submittedName>
        <fullName evidence="2">Uncharacterized protein</fullName>
    </submittedName>
</protein>